<evidence type="ECO:0000256" key="1">
    <source>
        <dbReference type="SAM" id="SignalP"/>
    </source>
</evidence>
<evidence type="ECO:0000313" key="2">
    <source>
        <dbReference type="EMBL" id="AQQ71483.1"/>
    </source>
</evidence>
<organism evidence="2 3">
    <name type="scientific">Limihaloglobus sulfuriphilus</name>
    <dbReference type="NCBI Taxonomy" id="1851148"/>
    <lineage>
        <taxon>Bacteria</taxon>
        <taxon>Pseudomonadati</taxon>
        <taxon>Planctomycetota</taxon>
        <taxon>Phycisphaerae</taxon>
        <taxon>Sedimentisphaerales</taxon>
        <taxon>Sedimentisphaeraceae</taxon>
        <taxon>Limihaloglobus</taxon>
    </lineage>
</organism>
<dbReference type="AlphaFoldDB" id="A0A1Q2MFK4"/>
<evidence type="ECO:0008006" key="4">
    <source>
        <dbReference type="Google" id="ProtNLM"/>
    </source>
</evidence>
<accession>A0A1Q2MFK4</accession>
<name>A0A1Q2MFK4_9BACT</name>
<gene>
    <name evidence="2" type="ORF">SMSP2_01857</name>
</gene>
<keyword evidence="1" id="KW-0732">Signal</keyword>
<sequence>MKKLTFTIILSLIFTAAALEAGQLLWHLPFDVDTAEAVSGELAREVKTNDNAVSPYNKQAPGIGPVGVNGKGRCLDMSVSMAQMGSGDGSNYGGWVTYGANDVGGGNVDDVFNGLQSFTLMGWINTGDPNITPAENARILLRDDNANGLTVLLNEGGRLKVAVNGNWHAMPYAASYPFDCTDKWVFVAITYDGTASAGNLKFYRGFKDTASVTLEDTGDIPAGALASNDRQLVIGNNGGMNDTADKGFKGLIDELRLYGSYSDATGVLSSSEITNYKNQDVEKPWQDTPIADPLWHLPFDADMSDIISGETPSLVLTNPSAPAPYNEQPPVVTAEAGVRYKGGALDLRNTMAFMGAVSGENCYGGAVRYGTKDSGSGAVDDVLSDLKSFTLMGWLNTGDPLVSLSGMSSPARLCLREDYANTFAVTMNNGGRLGIAVNGQWKILPYSNTYPYTCTDEWVYFAITYDSTAADNNLKFYSARRNDGYPVMEYAANFNQGPISYSERQFVVGNNGSESTSADKGFKGLMDELRLFGSYDDGSGALPPTAIAQFKQDDWNVKCGDYGFMPPEGDINGDCIVDAADFAEMAAVWLMDNRPQ</sequence>
<dbReference type="Pfam" id="PF13385">
    <property type="entry name" value="Laminin_G_3"/>
    <property type="match status" value="1"/>
</dbReference>
<dbReference type="EMBL" id="CP019646">
    <property type="protein sequence ID" value="AQQ71483.1"/>
    <property type="molecule type" value="Genomic_DNA"/>
</dbReference>
<dbReference type="STRING" id="1851148.SMSP2_01857"/>
<feature type="chain" id="PRO_5012885270" description="LamG-like jellyroll fold domain-containing protein" evidence="1">
    <location>
        <begin position="22"/>
        <end position="596"/>
    </location>
</feature>
<dbReference type="InterPro" id="IPR013320">
    <property type="entry name" value="ConA-like_dom_sf"/>
</dbReference>
<reference evidence="3" key="1">
    <citation type="submission" date="2017-02" db="EMBL/GenBank/DDBJ databases">
        <title>Comparative genomics and description of representatives of a novel lineage of planctomycetes thriving in anoxic sediments.</title>
        <authorList>
            <person name="Spring S."/>
            <person name="Bunk B."/>
            <person name="Sproer C."/>
        </authorList>
    </citation>
    <scope>NUCLEOTIDE SEQUENCE [LARGE SCALE GENOMIC DNA]</scope>
    <source>
        <strain evidence="3">SM-Chi-D1</strain>
    </source>
</reference>
<dbReference type="SUPFAM" id="SSF49899">
    <property type="entry name" value="Concanavalin A-like lectins/glucanases"/>
    <property type="match status" value="2"/>
</dbReference>
<dbReference type="RefSeq" id="WP_146683653.1">
    <property type="nucleotide sequence ID" value="NZ_CP019646.1"/>
</dbReference>
<proteinExistence type="predicted"/>
<dbReference type="OrthoDB" id="127163at2"/>
<keyword evidence="3" id="KW-1185">Reference proteome</keyword>
<dbReference type="Gene3D" id="2.60.120.200">
    <property type="match status" value="2"/>
</dbReference>
<feature type="signal peptide" evidence="1">
    <location>
        <begin position="1"/>
        <end position="21"/>
    </location>
</feature>
<evidence type="ECO:0000313" key="3">
    <source>
        <dbReference type="Proteomes" id="UP000188181"/>
    </source>
</evidence>
<dbReference type="Proteomes" id="UP000188181">
    <property type="component" value="Chromosome"/>
</dbReference>
<dbReference type="KEGG" id="pbas:SMSP2_01857"/>
<protein>
    <recommendedName>
        <fullName evidence="4">LamG-like jellyroll fold domain-containing protein</fullName>
    </recommendedName>
</protein>